<dbReference type="NCBIfam" id="TIGR03619">
    <property type="entry name" value="F420_Rv2161c"/>
    <property type="match status" value="1"/>
</dbReference>
<dbReference type="GO" id="GO:0005829">
    <property type="term" value="C:cytosol"/>
    <property type="evidence" value="ECO:0007669"/>
    <property type="project" value="TreeGrafter"/>
</dbReference>
<dbReference type="GO" id="GO:0004497">
    <property type="term" value="F:monooxygenase activity"/>
    <property type="evidence" value="ECO:0007669"/>
    <property type="project" value="UniProtKB-KW"/>
</dbReference>
<sequence length="344" mass="38357">MKFSISLPVWREAGHRDPFHESFALAMIAEESGFDTATIGHHHFLPGNQSDPLTFMTAVAARTSTLRVGTGIFQLPIHNPVRVAEQVATIDQISGGRVSLGVGSGWWNLEYDVHGSNFRQRGARMEEALTILRLVWQNENTSFEGRFWSFPELTVHPRPVQQPNPPLWVAGVADVAVERAARLGDAWLCGPVQSITRANTCLDVYRTACAAHAKPADWILRRYAWVGTDKRAIEDDILPRYVGGLMEHWRESAEDDEEKALFARIDAGEPVTPQEIAADRLMWGTPDQVIEQIHRYQRETGADHIHMAFGAGLPGDTEKSTFGSFDDLKTMVELFGREVIGAFA</sequence>
<evidence type="ECO:0000313" key="4">
    <source>
        <dbReference type="EMBL" id="CAB4763423.1"/>
    </source>
</evidence>
<dbReference type="InterPro" id="IPR011251">
    <property type="entry name" value="Luciferase-like_dom"/>
</dbReference>
<dbReference type="Gene3D" id="3.20.20.30">
    <property type="entry name" value="Luciferase-like domain"/>
    <property type="match status" value="1"/>
</dbReference>
<feature type="domain" description="Luciferase-like" evidence="3">
    <location>
        <begin position="5"/>
        <end position="303"/>
    </location>
</feature>
<accession>A0A6J6UXI5</accession>
<evidence type="ECO:0000313" key="5">
    <source>
        <dbReference type="EMBL" id="CAB4821292.1"/>
    </source>
</evidence>
<dbReference type="AlphaFoldDB" id="A0A6J6UXI5"/>
<organism evidence="4">
    <name type="scientific">freshwater metagenome</name>
    <dbReference type="NCBI Taxonomy" id="449393"/>
    <lineage>
        <taxon>unclassified sequences</taxon>
        <taxon>metagenomes</taxon>
        <taxon>ecological metagenomes</taxon>
    </lineage>
</organism>
<dbReference type="SUPFAM" id="SSF51679">
    <property type="entry name" value="Bacterial luciferase-like"/>
    <property type="match status" value="1"/>
</dbReference>
<dbReference type="EMBL" id="CAEZYR010000120">
    <property type="protein sequence ID" value="CAB4763423.1"/>
    <property type="molecule type" value="Genomic_DNA"/>
</dbReference>
<gene>
    <name evidence="4" type="ORF">UFOPK2754_02563</name>
    <name evidence="5" type="ORF">UFOPK3139_00721</name>
    <name evidence="6" type="ORF">UFOPK3967_01629</name>
</gene>
<dbReference type="PANTHER" id="PTHR30137:SF8">
    <property type="entry name" value="BLR5498 PROTEIN"/>
    <property type="match status" value="1"/>
</dbReference>
<dbReference type="PANTHER" id="PTHR30137">
    <property type="entry name" value="LUCIFERASE-LIKE MONOOXYGENASE"/>
    <property type="match status" value="1"/>
</dbReference>
<evidence type="ECO:0000259" key="3">
    <source>
        <dbReference type="Pfam" id="PF00296"/>
    </source>
</evidence>
<dbReference type="EMBL" id="CAFBOS010000097">
    <property type="protein sequence ID" value="CAB5001022.1"/>
    <property type="molecule type" value="Genomic_DNA"/>
</dbReference>
<dbReference type="EMBL" id="CAFABA010000020">
    <property type="protein sequence ID" value="CAB4821292.1"/>
    <property type="molecule type" value="Genomic_DNA"/>
</dbReference>
<name>A0A6J6UXI5_9ZZZZ</name>
<proteinExistence type="predicted"/>
<dbReference type="InterPro" id="IPR019921">
    <property type="entry name" value="Lucif-like_OxRdtase_Rv2161c"/>
</dbReference>
<keyword evidence="1" id="KW-0560">Oxidoreductase</keyword>
<dbReference type="InterPro" id="IPR036661">
    <property type="entry name" value="Luciferase-like_sf"/>
</dbReference>
<evidence type="ECO:0000256" key="2">
    <source>
        <dbReference type="ARBA" id="ARBA00023033"/>
    </source>
</evidence>
<reference evidence="4" key="1">
    <citation type="submission" date="2020-05" db="EMBL/GenBank/DDBJ databases">
        <authorList>
            <person name="Chiriac C."/>
            <person name="Salcher M."/>
            <person name="Ghai R."/>
            <person name="Kavagutti S V."/>
        </authorList>
    </citation>
    <scope>NUCLEOTIDE SEQUENCE</scope>
</reference>
<dbReference type="Pfam" id="PF00296">
    <property type="entry name" value="Bac_luciferase"/>
    <property type="match status" value="1"/>
</dbReference>
<protein>
    <submittedName>
        <fullName evidence="4">Unannotated protein</fullName>
    </submittedName>
</protein>
<evidence type="ECO:0000256" key="1">
    <source>
        <dbReference type="ARBA" id="ARBA00023002"/>
    </source>
</evidence>
<keyword evidence="2" id="KW-0503">Monooxygenase</keyword>
<dbReference type="InterPro" id="IPR050766">
    <property type="entry name" value="Bact_Lucif_Oxidored"/>
</dbReference>
<evidence type="ECO:0000313" key="6">
    <source>
        <dbReference type="EMBL" id="CAB5001022.1"/>
    </source>
</evidence>
<dbReference type="GO" id="GO:0016705">
    <property type="term" value="F:oxidoreductase activity, acting on paired donors, with incorporation or reduction of molecular oxygen"/>
    <property type="evidence" value="ECO:0007669"/>
    <property type="project" value="InterPro"/>
</dbReference>